<evidence type="ECO:0000313" key="3">
    <source>
        <dbReference type="EMBL" id="TDP72779.1"/>
    </source>
</evidence>
<reference evidence="3 4" key="1">
    <citation type="submission" date="2019-03" db="EMBL/GenBank/DDBJ databases">
        <title>Genomic Encyclopedia of Type Strains, Phase IV (KMG-IV): sequencing the most valuable type-strain genomes for metagenomic binning, comparative biology and taxonomic classification.</title>
        <authorList>
            <person name="Goeker M."/>
        </authorList>
    </citation>
    <scope>NUCLEOTIDE SEQUENCE [LARGE SCALE GENOMIC DNA]</scope>
    <source>
        <strain evidence="3 4">DSM 16998</strain>
    </source>
</reference>
<dbReference type="InterPro" id="IPR000668">
    <property type="entry name" value="Peptidase_C1A_C"/>
</dbReference>
<accession>A0A4R6QQM9</accession>
<evidence type="ECO:0000259" key="2">
    <source>
        <dbReference type="Pfam" id="PF00112"/>
    </source>
</evidence>
<proteinExistence type="predicted"/>
<keyword evidence="3" id="KW-0378">Hydrolase</keyword>
<evidence type="ECO:0000256" key="1">
    <source>
        <dbReference type="SAM" id="MobiDB-lite"/>
    </source>
</evidence>
<sequence>MATTRSKPASKTSAKPAAKTRAKLASKVAKPAATTPAAESTTSMGRVLDARPDRLDFRDRLYAPPLHSLPAAFPSNDEIKRFLGSYVKQGLILNQGTEGACTGFGLACVANYLLWVRHLGSGSRAKFESVSPRMFYELAKRYDEWPGQDYDGSSCRGALKGWHKHGVCACSLWAYPLNANNEPVFERPKEGWATDATQRPLGVYYRVSKFSVVDIQAAIAEIGAVYVSAEAHDGWDGLLNDKPTKPPLNHGQLPVIAPVKDPKSKGGHAFALVGYNERGFIVQNSWGERWGTAGFAILPYDDWALHATDAWACALGVALSLPDGKGGMRSQEASRWRVASGRSINELDRSARQPNNPVDDAWPLDHAFLRPEHEPWPTDQAYLHTLVAGNEGRLMVSDITRHASDAAGHAQEIVVEQPLAWFKGRNEKVLKLALYAHGGLNSEGDSIDRIRVLAPYFAANGIYPLFVSWKTGVGETLSGIVEDWARKVFGPEDERAGGWLDLGEAKDRAIEALGHVVGKGIWGEMRENAACGVQAGHLLDLLAQQLQSLAQALQKNKCQLELHLIGHSAGSILLGHLLTVLGKLPASPQRPSASSCTLYAAACSVRFAVEHYLPADSLGVLSLKQLHLYQLSDANECGDGLPSAERPVYGKSLLYLVSRALDDARKMPLLGMERSLLPAFARDATQWEAKELPFVQQWQKAWSPPAGVLAATTVTSPKIRQTRMGDQAVSSHGSFDNNIEVLTQTLERIKGGPLVGELEWLDY</sequence>
<dbReference type="AlphaFoldDB" id="A0A4R6QQM9"/>
<feature type="compositionally biased region" description="Low complexity" evidence="1">
    <location>
        <begin position="1"/>
        <end position="17"/>
    </location>
</feature>
<feature type="compositionally biased region" description="Low complexity" evidence="1">
    <location>
        <begin position="25"/>
        <end position="43"/>
    </location>
</feature>
<dbReference type="SUPFAM" id="SSF53474">
    <property type="entry name" value="alpha/beta-Hydrolases"/>
    <property type="match status" value="1"/>
</dbReference>
<dbReference type="GO" id="GO:0008234">
    <property type="term" value="F:cysteine-type peptidase activity"/>
    <property type="evidence" value="ECO:0007669"/>
    <property type="project" value="InterPro"/>
</dbReference>
<dbReference type="Pfam" id="PF00112">
    <property type="entry name" value="Peptidase_C1"/>
    <property type="match status" value="1"/>
</dbReference>
<name>A0A4R6QQM9_9BURK</name>
<dbReference type="SUPFAM" id="SSF54001">
    <property type="entry name" value="Cysteine proteinases"/>
    <property type="match status" value="1"/>
</dbReference>
<evidence type="ECO:0000313" key="4">
    <source>
        <dbReference type="Proteomes" id="UP000295361"/>
    </source>
</evidence>
<dbReference type="GO" id="GO:0006508">
    <property type="term" value="P:proteolysis"/>
    <property type="evidence" value="ECO:0007669"/>
    <property type="project" value="UniProtKB-KW"/>
</dbReference>
<dbReference type="RefSeq" id="WP_208114938.1">
    <property type="nucleotide sequence ID" value="NZ_SNXS01000002.1"/>
</dbReference>
<keyword evidence="3" id="KW-0645">Protease</keyword>
<dbReference type="Gene3D" id="3.90.70.10">
    <property type="entry name" value="Cysteine proteinases"/>
    <property type="match status" value="1"/>
</dbReference>
<dbReference type="InterPro" id="IPR038765">
    <property type="entry name" value="Papain-like_cys_pep_sf"/>
</dbReference>
<organism evidence="3 4">
    <name type="scientific">Roseateles toxinivorans</name>
    <dbReference type="NCBI Taxonomy" id="270368"/>
    <lineage>
        <taxon>Bacteria</taxon>
        <taxon>Pseudomonadati</taxon>
        <taxon>Pseudomonadota</taxon>
        <taxon>Betaproteobacteria</taxon>
        <taxon>Burkholderiales</taxon>
        <taxon>Sphaerotilaceae</taxon>
        <taxon>Roseateles</taxon>
    </lineage>
</organism>
<dbReference type="InterPro" id="IPR029058">
    <property type="entry name" value="AB_hydrolase_fold"/>
</dbReference>
<gene>
    <name evidence="3" type="ORF">DES47_102524</name>
</gene>
<dbReference type="Proteomes" id="UP000295361">
    <property type="component" value="Unassembled WGS sequence"/>
</dbReference>
<protein>
    <submittedName>
        <fullName evidence="3">Papain like protease</fullName>
    </submittedName>
</protein>
<dbReference type="CDD" id="cd02619">
    <property type="entry name" value="Peptidase_C1"/>
    <property type="match status" value="1"/>
</dbReference>
<comment type="caution">
    <text evidence="3">The sequence shown here is derived from an EMBL/GenBank/DDBJ whole genome shotgun (WGS) entry which is preliminary data.</text>
</comment>
<keyword evidence="4" id="KW-1185">Reference proteome</keyword>
<dbReference type="InParanoid" id="A0A4R6QQM9"/>
<feature type="domain" description="Peptidase C1A papain C-terminal" evidence="2">
    <location>
        <begin position="255"/>
        <end position="296"/>
    </location>
</feature>
<feature type="region of interest" description="Disordered" evidence="1">
    <location>
        <begin position="1"/>
        <end position="45"/>
    </location>
</feature>
<dbReference type="EMBL" id="SNXS01000002">
    <property type="protein sequence ID" value="TDP72779.1"/>
    <property type="molecule type" value="Genomic_DNA"/>
</dbReference>